<keyword evidence="3" id="KW-0813">Transport</keyword>
<evidence type="ECO:0000313" key="9">
    <source>
        <dbReference type="EMBL" id="GFY06978.1"/>
    </source>
</evidence>
<name>A0A8X6SHB0_TRICX</name>
<gene>
    <name evidence="9" type="primary">SVOP</name>
    <name evidence="9" type="ORF">TNCV_4090801</name>
</gene>
<keyword evidence="6 7" id="KW-0472">Membrane</keyword>
<comment type="caution">
    <text evidence="9">The sequence shown here is derived from an EMBL/GenBank/DDBJ whole genome shotgun (WGS) entry which is preliminary data.</text>
</comment>
<reference evidence="9" key="1">
    <citation type="submission" date="2020-08" db="EMBL/GenBank/DDBJ databases">
        <title>Multicomponent nature underlies the extraordinary mechanical properties of spider dragline silk.</title>
        <authorList>
            <person name="Kono N."/>
            <person name="Nakamura H."/>
            <person name="Mori M."/>
            <person name="Yoshida Y."/>
            <person name="Ohtoshi R."/>
            <person name="Malay A.D."/>
            <person name="Moran D.A.P."/>
            <person name="Tomita M."/>
            <person name="Numata K."/>
            <person name="Arakawa K."/>
        </authorList>
    </citation>
    <scope>NUCLEOTIDE SEQUENCE</scope>
</reference>
<keyword evidence="4 7" id="KW-0812">Transmembrane</keyword>
<evidence type="ECO:0000256" key="2">
    <source>
        <dbReference type="ARBA" id="ARBA00008335"/>
    </source>
</evidence>
<keyword evidence="5 7" id="KW-1133">Transmembrane helix</keyword>
<organism evidence="9 10">
    <name type="scientific">Trichonephila clavipes</name>
    <name type="common">Golden silk orbweaver</name>
    <name type="synonym">Nephila clavipes</name>
    <dbReference type="NCBI Taxonomy" id="2585209"/>
    <lineage>
        <taxon>Eukaryota</taxon>
        <taxon>Metazoa</taxon>
        <taxon>Ecdysozoa</taxon>
        <taxon>Arthropoda</taxon>
        <taxon>Chelicerata</taxon>
        <taxon>Arachnida</taxon>
        <taxon>Araneae</taxon>
        <taxon>Araneomorphae</taxon>
        <taxon>Entelegynae</taxon>
        <taxon>Araneoidea</taxon>
        <taxon>Nephilidae</taxon>
        <taxon>Trichonephila</taxon>
    </lineage>
</organism>
<dbReference type="InterPro" id="IPR036259">
    <property type="entry name" value="MFS_trans_sf"/>
</dbReference>
<evidence type="ECO:0000259" key="8">
    <source>
        <dbReference type="PROSITE" id="PS50850"/>
    </source>
</evidence>
<evidence type="ECO:0000256" key="1">
    <source>
        <dbReference type="ARBA" id="ARBA00004141"/>
    </source>
</evidence>
<comment type="subcellular location">
    <subcellularLocation>
        <location evidence="1">Membrane</location>
        <topology evidence="1">Multi-pass membrane protein</topology>
    </subcellularLocation>
</comment>
<dbReference type="PROSITE" id="PS00216">
    <property type="entry name" value="SUGAR_TRANSPORT_1"/>
    <property type="match status" value="1"/>
</dbReference>
<dbReference type="EMBL" id="BMAU01021265">
    <property type="protein sequence ID" value="GFY06978.1"/>
    <property type="molecule type" value="Genomic_DNA"/>
</dbReference>
<dbReference type="SUPFAM" id="SSF103473">
    <property type="entry name" value="MFS general substrate transporter"/>
    <property type="match status" value="1"/>
</dbReference>
<evidence type="ECO:0000256" key="3">
    <source>
        <dbReference type="ARBA" id="ARBA00022448"/>
    </source>
</evidence>
<feature type="transmembrane region" description="Helical" evidence="7">
    <location>
        <begin position="65"/>
        <end position="86"/>
    </location>
</feature>
<protein>
    <submittedName>
        <fullName evidence="9">Synaptic vesicle 2-related protein</fullName>
    </submittedName>
</protein>
<accession>A0A8X6SHB0</accession>
<dbReference type="Proteomes" id="UP000887159">
    <property type="component" value="Unassembled WGS sequence"/>
</dbReference>
<dbReference type="PANTHER" id="PTHR23511:SF5">
    <property type="entry name" value="MAJOR FACILITATOR-TYPE TRANSPORTER HXNZ-RELATED"/>
    <property type="match status" value="1"/>
</dbReference>
<evidence type="ECO:0000313" key="10">
    <source>
        <dbReference type="Proteomes" id="UP000887159"/>
    </source>
</evidence>
<proteinExistence type="inferred from homology"/>
<dbReference type="PANTHER" id="PTHR23511">
    <property type="entry name" value="SYNAPTIC VESICLE GLYCOPROTEIN 2"/>
    <property type="match status" value="1"/>
</dbReference>
<dbReference type="InterPro" id="IPR005829">
    <property type="entry name" value="Sugar_transporter_CS"/>
</dbReference>
<dbReference type="Pfam" id="PF00083">
    <property type="entry name" value="Sugar_tr"/>
    <property type="match status" value="1"/>
</dbReference>
<feature type="domain" description="Major facilitator superfamily (MFS) profile" evidence="8">
    <location>
        <begin position="31"/>
        <end position="288"/>
    </location>
</feature>
<dbReference type="GO" id="GO:0016020">
    <property type="term" value="C:membrane"/>
    <property type="evidence" value="ECO:0007669"/>
    <property type="project" value="UniProtKB-SubCell"/>
</dbReference>
<evidence type="ECO:0000256" key="6">
    <source>
        <dbReference type="ARBA" id="ARBA00023136"/>
    </source>
</evidence>
<keyword evidence="10" id="KW-1185">Reference proteome</keyword>
<feature type="transmembrane region" description="Helical" evidence="7">
    <location>
        <begin position="31"/>
        <end position="53"/>
    </location>
</feature>
<sequence length="288" mass="31411">MTTRSISIPGIVYSVDDAVNQVGYGVFQIRLTILAGLGWLADSFEIFILSVIGDFLACEWTLYRWQIALLTSIVFAGIMVGSPILGTIADVYGRKKSLAISMVLLFCFGAVSAASPSYTWMVIFRTCMGFSLGGIAQGVTLNSEYCPTNVRGKAGFYLCVATRGLLATDHVILSHGQVTWTTPELAPPLLITTPHQREDVSALDRFNVHRCPTRRVFSGTGIELMTCLPCQMNSLAASVKLTYSASMVDRLTDFCLKVRHEIGVSSIKVMNPPIDTRSSLFVAKSESE</sequence>
<evidence type="ECO:0000256" key="7">
    <source>
        <dbReference type="SAM" id="Phobius"/>
    </source>
</evidence>
<dbReference type="InterPro" id="IPR020846">
    <property type="entry name" value="MFS_dom"/>
</dbReference>
<evidence type="ECO:0000256" key="5">
    <source>
        <dbReference type="ARBA" id="ARBA00022989"/>
    </source>
</evidence>
<dbReference type="AlphaFoldDB" id="A0A8X6SHB0"/>
<dbReference type="Gene3D" id="1.20.1250.20">
    <property type="entry name" value="MFS general substrate transporter like domains"/>
    <property type="match status" value="1"/>
</dbReference>
<evidence type="ECO:0000256" key="4">
    <source>
        <dbReference type="ARBA" id="ARBA00022692"/>
    </source>
</evidence>
<dbReference type="InterPro" id="IPR005828">
    <property type="entry name" value="MFS_sugar_transport-like"/>
</dbReference>
<feature type="transmembrane region" description="Helical" evidence="7">
    <location>
        <begin position="98"/>
        <end position="121"/>
    </location>
</feature>
<comment type="similarity">
    <text evidence="2">Belongs to the major facilitator superfamily.</text>
</comment>
<dbReference type="PROSITE" id="PS50850">
    <property type="entry name" value="MFS"/>
    <property type="match status" value="1"/>
</dbReference>
<dbReference type="GO" id="GO:0022857">
    <property type="term" value="F:transmembrane transporter activity"/>
    <property type="evidence" value="ECO:0007669"/>
    <property type="project" value="InterPro"/>
</dbReference>